<dbReference type="Proteomes" id="UP001058974">
    <property type="component" value="Chromosome 2"/>
</dbReference>
<protein>
    <submittedName>
        <fullName evidence="1">Kinesin-like protein KIN-14I</fullName>
    </submittedName>
</protein>
<gene>
    <name evidence="1" type="ORF">KIW84_021110</name>
</gene>
<sequence length="130" mass="14282">MIFDTPLSGAQSVRTNRFSFGSSIANEGTPLHIYGSITNGDGYDSDGSNFAPLTPSTLPMAIPAELAGAAPLIERFQVEVFFKLMQKQIQSAGKRGFFSKRSVGPQVREKLTIEDMFCFQKDSNQRHCLS</sequence>
<dbReference type="EMBL" id="JAMSHJ010000002">
    <property type="protein sequence ID" value="KAI5434119.1"/>
    <property type="molecule type" value="Genomic_DNA"/>
</dbReference>
<organism evidence="1 2">
    <name type="scientific">Pisum sativum</name>
    <name type="common">Garden pea</name>
    <name type="synonym">Lathyrus oleraceus</name>
    <dbReference type="NCBI Taxonomy" id="3888"/>
    <lineage>
        <taxon>Eukaryota</taxon>
        <taxon>Viridiplantae</taxon>
        <taxon>Streptophyta</taxon>
        <taxon>Embryophyta</taxon>
        <taxon>Tracheophyta</taxon>
        <taxon>Spermatophyta</taxon>
        <taxon>Magnoliopsida</taxon>
        <taxon>eudicotyledons</taxon>
        <taxon>Gunneridae</taxon>
        <taxon>Pentapetalae</taxon>
        <taxon>rosids</taxon>
        <taxon>fabids</taxon>
        <taxon>Fabales</taxon>
        <taxon>Fabaceae</taxon>
        <taxon>Papilionoideae</taxon>
        <taxon>50 kb inversion clade</taxon>
        <taxon>NPAAA clade</taxon>
        <taxon>Hologalegina</taxon>
        <taxon>IRL clade</taxon>
        <taxon>Fabeae</taxon>
        <taxon>Lathyrus</taxon>
    </lineage>
</organism>
<name>A0A9D4Y8Z3_PEA</name>
<evidence type="ECO:0000313" key="2">
    <source>
        <dbReference type="Proteomes" id="UP001058974"/>
    </source>
</evidence>
<keyword evidence="2" id="KW-1185">Reference proteome</keyword>
<dbReference type="Gramene" id="Psat02G0111000-T1">
    <property type="protein sequence ID" value="KAI5434119.1"/>
    <property type="gene ID" value="KIW84_021110"/>
</dbReference>
<dbReference type="Gramene" id="PSAT_LOCUS10198_t1">
    <property type="protein sequence ID" value="CAL5190131.1"/>
    <property type="gene ID" value="PSAT_LOCUS10198"/>
</dbReference>
<proteinExistence type="predicted"/>
<accession>A0A9D4Y8Z3</accession>
<dbReference type="Gramene" id="Psat2g033360.1">
    <property type="protein sequence ID" value="Psat2g033360.1.cds"/>
    <property type="gene ID" value="Psat2g033360"/>
</dbReference>
<evidence type="ECO:0000313" key="1">
    <source>
        <dbReference type="EMBL" id="KAI5434119.1"/>
    </source>
</evidence>
<reference evidence="1 2" key="1">
    <citation type="journal article" date="2022" name="Nat. Genet.">
        <title>Improved pea reference genome and pan-genome highlight genomic features and evolutionary characteristics.</title>
        <authorList>
            <person name="Yang T."/>
            <person name="Liu R."/>
            <person name="Luo Y."/>
            <person name="Hu S."/>
            <person name="Wang D."/>
            <person name="Wang C."/>
            <person name="Pandey M.K."/>
            <person name="Ge S."/>
            <person name="Xu Q."/>
            <person name="Li N."/>
            <person name="Li G."/>
            <person name="Huang Y."/>
            <person name="Saxena R.K."/>
            <person name="Ji Y."/>
            <person name="Li M."/>
            <person name="Yan X."/>
            <person name="He Y."/>
            <person name="Liu Y."/>
            <person name="Wang X."/>
            <person name="Xiang C."/>
            <person name="Varshney R.K."/>
            <person name="Ding H."/>
            <person name="Gao S."/>
            <person name="Zong X."/>
        </authorList>
    </citation>
    <scope>NUCLEOTIDE SEQUENCE [LARGE SCALE GENOMIC DNA]</scope>
    <source>
        <strain evidence="1 2">cv. Zhongwan 6</strain>
    </source>
</reference>
<dbReference type="AlphaFoldDB" id="A0A9D4Y8Z3"/>
<comment type="caution">
    <text evidence="1">The sequence shown here is derived from an EMBL/GenBank/DDBJ whole genome shotgun (WGS) entry which is preliminary data.</text>
</comment>